<gene>
    <name evidence="1" type="ORF">GLOINDRAFT_5710</name>
</gene>
<dbReference type="AlphaFoldDB" id="U9T784"/>
<protein>
    <submittedName>
        <fullName evidence="1">Uncharacterized protein</fullName>
    </submittedName>
</protein>
<dbReference type="EMBL" id="KI295140">
    <property type="protein sequence ID" value="ESA03277.1"/>
    <property type="molecule type" value="Genomic_DNA"/>
</dbReference>
<evidence type="ECO:0000313" key="1">
    <source>
        <dbReference type="EMBL" id="ESA03277.1"/>
    </source>
</evidence>
<name>U9T784_RHIID</name>
<organism evidence="1">
    <name type="scientific">Rhizophagus irregularis (strain DAOM 181602 / DAOM 197198 / MUCL 43194)</name>
    <name type="common">Arbuscular mycorrhizal fungus</name>
    <name type="synonym">Glomus intraradices</name>
    <dbReference type="NCBI Taxonomy" id="747089"/>
    <lineage>
        <taxon>Eukaryota</taxon>
        <taxon>Fungi</taxon>
        <taxon>Fungi incertae sedis</taxon>
        <taxon>Mucoromycota</taxon>
        <taxon>Glomeromycotina</taxon>
        <taxon>Glomeromycetes</taxon>
        <taxon>Glomerales</taxon>
        <taxon>Glomeraceae</taxon>
        <taxon>Rhizophagus</taxon>
    </lineage>
</organism>
<proteinExistence type="predicted"/>
<dbReference type="HOGENOM" id="CLU_2886948_0_0_1"/>
<accession>U9T784</accession>
<reference evidence="1" key="1">
    <citation type="submission" date="2013-07" db="EMBL/GenBank/DDBJ databases">
        <title>The genome of an arbuscular mycorrhizal fungus provides insights into the evolution of the oldest plant symbiosis.</title>
        <authorList>
            <consortium name="DOE Joint Genome Institute"/>
            <person name="Tisserant E."/>
            <person name="Malbreil M."/>
            <person name="Kuo A."/>
            <person name="Kohler A."/>
            <person name="Symeonidi A."/>
            <person name="Balestrini R."/>
            <person name="Charron P."/>
            <person name="Duensing N."/>
            <person name="Frei-dit-Frey N."/>
            <person name="Gianinazzi-Pearson V."/>
            <person name="Gilbert B."/>
            <person name="Handa Y."/>
            <person name="Hijri M."/>
            <person name="Kaul R."/>
            <person name="Kawaguchi M."/>
            <person name="Krajinski F."/>
            <person name="Lammers P."/>
            <person name="Lapierre D."/>
            <person name="Masclaux F.G."/>
            <person name="Murat C."/>
            <person name="Morin E."/>
            <person name="Ndikumana S."/>
            <person name="Pagni M."/>
            <person name="Petitpierre D."/>
            <person name="Requena N."/>
            <person name="Rosikiewicz P."/>
            <person name="Riley R."/>
            <person name="Saito K."/>
            <person name="San Clemente H."/>
            <person name="Shapiro H."/>
            <person name="van Tuinen D."/>
            <person name="Becard G."/>
            <person name="Bonfante P."/>
            <person name="Paszkowski U."/>
            <person name="Shachar-Hill Y."/>
            <person name="Young J.P."/>
            <person name="Sanders I.R."/>
            <person name="Henrissat B."/>
            <person name="Rensing S.A."/>
            <person name="Grigoriev I.V."/>
            <person name="Corradi N."/>
            <person name="Roux C."/>
            <person name="Martin F."/>
        </authorList>
    </citation>
    <scope>NUCLEOTIDE SEQUENCE</scope>
    <source>
        <strain evidence="1">DAOM 197198</strain>
    </source>
</reference>
<sequence length="63" mass="7092">MKEKVSNESILSLVKQISKLDQLRSAVAEDVGIEWTQQASSSTFVNFSNGSLPRDIILEYNIY</sequence>